<feature type="binding site" evidence="5">
    <location>
        <begin position="263"/>
        <end position="264"/>
    </location>
    <ligand>
        <name>substrate</name>
    </ligand>
</feature>
<dbReference type="NCBIfam" id="TIGR01258">
    <property type="entry name" value="pgm_1"/>
    <property type="match status" value="1"/>
</dbReference>
<dbReference type="Pfam" id="PF00300">
    <property type="entry name" value="His_Phos_1"/>
    <property type="match status" value="2"/>
</dbReference>
<dbReference type="HAMAP" id="MF_01039">
    <property type="entry name" value="PGAM_GpmA"/>
    <property type="match status" value="1"/>
</dbReference>
<dbReference type="SUPFAM" id="SSF53254">
    <property type="entry name" value="Phosphoglycerate mutase-like"/>
    <property type="match status" value="1"/>
</dbReference>
<evidence type="ECO:0000256" key="5">
    <source>
        <dbReference type="PIRSR" id="PIRSR613078-2"/>
    </source>
</evidence>
<feature type="site" description="Transition state stabilizer" evidence="6">
    <location>
        <position position="333"/>
    </location>
</feature>
<evidence type="ECO:0000256" key="4">
    <source>
        <dbReference type="PIRSR" id="PIRSR613078-1"/>
    </source>
</evidence>
<evidence type="ECO:0000256" key="6">
    <source>
        <dbReference type="PIRSR" id="PIRSR613078-3"/>
    </source>
</evidence>
<dbReference type="AlphaFoldDB" id="A0A448ZGJ7"/>
<accession>A0A448ZGJ7</accession>
<evidence type="ECO:0000313" key="9">
    <source>
        <dbReference type="EMBL" id="VEU41169.1"/>
    </source>
</evidence>
<dbReference type="EC" id="5.4.2.11" evidence="7"/>
<keyword evidence="10" id="KW-1185">Reference proteome</keyword>
<feature type="binding site" evidence="5">
    <location>
        <begin position="168"/>
        <end position="169"/>
    </location>
    <ligand>
        <name>substrate</name>
    </ligand>
</feature>
<feature type="active site" description="Proton donor/acceptor" evidence="4">
    <location>
        <position position="234"/>
    </location>
</feature>
<feature type="binding site" evidence="5">
    <location>
        <begin position="234"/>
        <end position="237"/>
    </location>
    <ligand>
        <name>substrate</name>
    </ligand>
</feature>
<dbReference type="PANTHER" id="PTHR11931">
    <property type="entry name" value="PHOSPHOGLYCERATE MUTASE"/>
    <property type="match status" value="1"/>
</dbReference>
<organism evidence="9 10">
    <name type="scientific">Pseudo-nitzschia multistriata</name>
    <dbReference type="NCBI Taxonomy" id="183589"/>
    <lineage>
        <taxon>Eukaryota</taxon>
        <taxon>Sar</taxon>
        <taxon>Stramenopiles</taxon>
        <taxon>Ochrophyta</taxon>
        <taxon>Bacillariophyta</taxon>
        <taxon>Bacillariophyceae</taxon>
        <taxon>Bacillariophycidae</taxon>
        <taxon>Bacillariales</taxon>
        <taxon>Bacillariaceae</taxon>
        <taxon>Pseudo-nitzschia</taxon>
    </lineage>
</organism>
<feature type="compositionally biased region" description="Basic residues" evidence="8">
    <location>
        <begin position="93"/>
        <end position="107"/>
    </location>
</feature>
<evidence type="ECO:0000313" key="10">
    <source>
        <dbReference type="Proteomes" id="UP000291116"/>
    </source>
</evidence>
<comment type="catalytic activity">
    <reaction evidence="7">
        <text>(2R)-2-phosphoglycerate = (2R)-3-phosphoglycerate</text>
        <dbReference type="Rhea" id="RHEA:15901"/>
        <dbReference type="ChEBI" id="CHEBI:58272"/>
        <dbReference type="ChEBI" id="CHEBI:58289"/>
        <dbReference type="EC" id="5.4.2.11"/>
    </reaction>
</comment>
<comment type="similarity">
    <text evidence="1 7">Belongs to the phosphoglycerate mutase family. BPG-dependent PGAM subfamily.</text>
</comment>
<dbReference type="InterPro" id="IPR029033">
    <property type="entry name" value="His_PPase_superfam"/>
</dbReference>
<evidence type="ECO:0000256" key="3">
    <source>
        <dbReference type="ARBA" id="ARBA00023235"/>
    </source>
</evidence>
<dbReference type="InterPro" id="IPR013078">
    <property type="entry name" value="His_Pase_superF_clade-1"/>
</dbReference>
<keyword evidence="3 7" id="KW-0413">Isomerase</keyword>
<dbReference type="EMBL" id="CAACVS010000335">
    <property type="protein sequence ID" value="VEU41169.1"/>
    <property type="molecule type" value="Genomic_DNA"/>
</dbReference>
<dbReference type="InterPro" id="IPR001345">
    <property type="entry name" value="PG/BPGM_mutase_AS"/>
</dbReference>
<feature type="active site" description="Tele-phosphohistidine intermediate" evidence="4">
    <location>
        <position position="156"/>
    </location>
</feature>
<evidence type="ECO:0000256" key="7">
    <source>
        <dbReference type="RuleBase" id="RU004511"/>
    </source>
</evidence>
<dbReference type="Proteomes" id="UP000291116">
    <property type="component" value="Unassembled WGS sequence"/>
</dbReference>
<evidence type="ECO:0000256" key="2">
    <source>
        <dbReference type="ARBA" id="ARBA00023152"/>
    </source>
</evidence>
<proteinExistence type="inferred from homology"/>
<protein>
    <recommendedName>
        <fullName evidence="7">Phosphoglycerate mutase</fullName>
        <ecNumber evidence="7">5.4.2.11</ecNumber>
    </recommendedName>
</protein>
<keyword evidence="2 7" id="KW-0324">Glycolysis</keyword>
<feature type="region of interest" description="Disordered" evidence="8">
    <location>
        <begin position="64"/>
        <end position="133"/>
    </location>
</feature>
<reference evidence="9 10" key="1">
    <citation type="submission" date="2019-01" db="EMBL/GenBank/DDBJ databases">
        <authorList>
            <person name="Ferrante I. M."/>
        </authorList>
    </citation>
    <scope>NUCLEOTIDE SEQUENCE [LARGE SCALE GENOMIC DNA]</scope>
    <source>
        <strain evidence="9 10">B856</strain>
    </source>
</reference>
<sequence>MIRLFPNAATAAVATRASTKRSSARMSNLFRLQGGAGNPAGTTSTNANANTNAYTRTAVRHFQIGNKGDDNNSSSSKSGSKKTGGPVVIGRSSRSKRLRGKGPHMRSRNKDKSNNNQDSMISHIISGGTPLDPAPPPFELANFGEDSVHTLVLLRHGESEWNKLNQYTGWCDVNLTDEGELEARAAGRLLFENGIEIDQAFTSVLKRASFSCNMALNHANQHWVPVTKSWRLNERHYGALQGYHKDGAYKELGLDQELVMQMRRSYDVRPPRMEDDHPYWHGNYRRYRKLSKEQLESSRTESLKDAADRIMPFYNSVIAPSLRSGNKCLIVSHANTIRTLIKNIDGISDEDIKGMSIPTGIPLLYRLDKDLQPVCPVSELEFRFMVEPKGYTWGTDIKHGFNGVYLGDLERLQDIQNKRDKTNRNWQRIILYNIAKALEIATSTEAIGASGSAKGSTAENTGEAEDDGKNVEAEVPNNESPFPKNLNRKFVLETRQLWFKLHEKMQSPEYGNMLLLVRMRDELEHRMYQRKQRYLTFACYEELVNKLHLDAEGHVVEPFVALSDRQDREERQRLHIESIAQDLEAECLIK</sequence>
<dbReference type="InterPro" id="IPR005952">
    <property type="entry name" value="Phosphogly_mut1"/>
</dbReference>
<feature type="binding site" evidence="5">
    <location>
        <position position="245"/>
    </location>
    <ligand>
        <name>substrate</name>
    </ligand>
</feature>
<dbReference type="PROSITE" id="PS00175">
    <property type="entry name" value="PG_MUTASE"/>
    <property type="match status" value="1"/>
</dbReference>
<feature type="binding site" evidence="5">
    <location>
        <begin position="155"/>
        <end position="162"/>
    </location>
    <ligand>
        <name>substrate</name>
    </ligand>
</feature>
<evidence type="ECO:0000256" key="1">
    <source>
        <dbReference type="ARBA" id="ARBA00006717"/>
    </source>
</evidence>
<feature type="binding site" evidence="5">
    <location>
        <position position="207"/>
    </location>
    <ligand>
        <name>substrate</name>
    </ligand>
</feature>
<dbReference type="Gene3D" id="3.40.50.1240">
    <property type="entry name" value="Phosphoglycerate mutase-like"/>
    <property type="match status" value="1"/>
</dbReference>
<dbReference type="SMART" id="SM00855">
    <property type="entry name" value="PGAM"/>
    <property type="match status" value="1"/>
</dbReference>
<evidence type="ECO:0000256" key="8">
    <source>
        <dbReference type="SAM" id="MobiDB-lite"/>
    </source>
</evidence>
<gene>
    <name evidence="9" type="ORF">PSNMU_V1.4_AUG-EV-PASAV3_0081360</name>
</gene>
<dbReference type="GO" id="GO:0004619">
    <property type="term" value="F:phosphoglycerate mutase activity"/>
    <property type="evidence" value="ECO:0007669"/>
    <property type="project" value="UniProtKB-EC"/>
</dbReference>
<name>A0A448ZGJ7_9STRA</name>
<dbReference type="OrthoDB" id="354304at2759"/>
<dbReference type="CDD" id="cd07067">
    <property type="entry name" value="HP_PGM_like"/>
    <property type="match status" value="1"/>
</dbReference>
<dbReference type="GO" id="GO:0006096">
    <property type="term" value="P:glycolytic process"/>
    <property type="evidence" value="ECO:0007669"/>
    <property type="project" value="UniProtKB-KW"/>
</dbReference>
<feature type="region of interest" description="Disordered" evidence="8">
    <location>
        <begin position="449"/>
        <end position="482"/>
    </location>
</feature>